<evidence type="ECO:0000256" key="2">
    <source>
        <dbReference type="ARBA" id="ARBA00008806"/>
    </source>
</evidence>
<dbReference type="Gene3D" id="3.40.50.300">
    <property type="entry name" value="P-loop containing nucleotide triphosphate hydrolases"/>
    <property type="match status" value="2"/>
</dbReference>
<dbReference type="CDD" id="cd01127">
    <property type="entry name" value="TrwB_TraG_TraD_VirD4"/>
    <property type="match status" value="1"/>
</dbReference>
<dbReference type="InterPro" id="IPR027417">
    <property type="entry name" value="P-loop_NTPase"/>
</dbReference>
<sequence>MKLKPRHIILFFLLLLDLLLAPLVLRLPLFMKAQGFKTGLEAWKKETLAHPLAGPAILFKDRKMRNTWIWLQPAIGAAALYILLPIRPKKKFKHSSIGGPEAAGQGQHGTARWRTRKEIARTLTAWDLYGKPPGGFVVGAEDENRFTAWLDAGDTHCLVIGATRSGKSRRIIMPTIWALARAGQSMLVTDPKGELYAMTAGYLQRQGYRVVLIDFRDPRRGSRWNPLDPVVKALQEGNIPVASQAAWDIGNIITYQQPHYGDAIWPQAQESLTAALALVVAAEAPPAGKHLASAYALLTELGSGGGEKLDAYFRRFPQGHPARAAYGVAALSEDRLRSSIFTGTAAQLRLWGDPEVAWLTATQDHDLAGIGQEKTAVFLVVPDERSTRNVLATLYISQVYQALVDTARENGGSLPVRVNFLLDEVGNLPSIPDFDHRLTVAAGRGMRFLLAVQDLAQLKARYKDAARTITGNCATWVYLSTADVETQKIISAKTGQYTVRTESYSSQVRPADYSSGTTEGLAGRPLLLPDEVQRWPAGWALILQARENPARLPLPDLSAWPIAGELKPVAIDNPDQEVIAAPPVWLPGPPAGGEQAEAGENSGHSDIDIISNL</sequence>
<evidence type="ECO:0000256" key="1">
    <source>
        <dbReference type="ARBA" id="ARBA00004651"/>
    </source>
</evidence>
<protein>
    <submittedName>
        <fullName evidence="8">Type IV secretory pathway, VirD4 components</fullName>
    </submittedName>
</protein>
<evidence type="ECO:0000256" key="4">
    <source>
        <dbReference type="ARBA" id="ARBA00022692"/>
    </source>
</evidence>
<dbReference type="AlphaFoldDB" id="A0A0S6UGS5"/>
<dbReference type="EMBL" id="DF238840">
    <property type="protein sequence ID" value="GAF27412.1"/>
    <property type="molecule type" value="Genomic_DNA"/>
</dbReference>
<feature type="region of interest" description="Disordered" evidence="7">
    <location>
        <begin position="588"/>
        <end position="613"/>
    </location>
</feature>
<name>A0A0S6UGS5_NEOTH</name>
<evidence type="ECO:0000313" key="8">
    <source>
        <dbReference type="EMBL" id="GAF27412.1"/>
    </source>
</evidence>
<dbReference type="GO" id="GO:0005886">
    <property type="term" value="C:plasma membrane"/>
    <property type="evidence" value="ECO:0007669"/>
    <property type="project" value="UniProtKB-SubCell"/>
</dbReference>
<organism evidence="8">
    <name type="scientific">Moorella thermoacetica Y72</name>
    <dbReference type="NCBI Taxonomy" id="1325331"/>
    <lineage>
        <taxon>Bacteria</taxon>
        <taxon>Bacillati</taxon>
        <taxon>Bacillota</taxon>
        <taxon>Clostridia</taxon>
        <taxon>Neomoorellales</taxon>
        <taxon>Neomoorellaceae</taxon>
        <taxon>Neomoorella</taxon>
    </lineage>
</organism>
<dbReference type="SUPFAM" id="SSF52540">
    <property type="entry name" value="P-loop containing nucleoside triphosphate hydrolases"/>
    <property type="match status" value="1"/>
</dbReference>
<evidence type="ECO:0000256" key="7">
    <source>
        <dbReference type="SAM" id="MobiDB-lite"/>
    </source>
</evidence>
<comment type="similarity">
    <text evidence="2">Belongs to the VirD4/TraG family.</text>
</comment>
<comment type="subcellular location">
    <subcellularLocation>
        <location evidence="1">Cell membrane</location>
        <topology evidence="1">Multi-pass membrane protein</topology>
    </subcellularLocation>
</comment>
<keyword evidence="4" id="KW-0812">Transmembrane</keyword>
<reference evidence="8" key="1">
    <citation type="journal article" date="2014" name="Gene">
        <title>Genome-guided analysis of transformation efficiency and carbon dioxide assimilation by Moorella thermoacetica Y72.</title>
        <authorList>
            <person name="Tsukahara K."/>
            <person name="Kita A."/>
            <person name="Nakashimada Y."/>
            <person name="Hoshino T."/>
            <person name="Murakami K."/>
        </authorList>
    </citation>
    <scope>NUCLEOTIDE SEQUENCE [LARGE SCALE GENOMIC DNA]</scope>
    <source>
        <strain evidence="8">Y72</strain>
    </source>
</reference>
<evidence type="ECO:0000256" key="3">
    <source>
        <dbReference type="ARBA" id="ARBA00022475"/>
    </source>
</evidence>
<dbReference type="Pfam" id="PF02534">
    <property type="entry name" value="T4SS-DNA_transf"/>
    <property type="match status" value="1"/>
</dbReference>
<dbReference type="PANTHER" id="PTHR37937:SF1">
    <property type="entry name" value="CONJUGATIVE TRANSFER: DNA TRANSPORT"/>
    <property type="match status" value="1"/>
</dbReference>
<dbReference type="NCBIfam" id="NF045973">
    <property type="entry name" value="conju_CD1115"/>
    <property type="match status" value="1"/>
</dbReference>
<keyword evidence="5" id="KW-1133">Transmembrane helix</keyword>
<accession>A0A0S6UGS5</accession>
<evidence type="ECO:0000256" key="6">
    <source>
        <dbReference type="ARBA" id="ARBA00023136"/>
    </source>
</evidence>
<dbReference type="InterPro" id="IPR003688">
    <property type="entry name" value="TraG/VirD4"/>
</dbReference>
<dbReference type="PANTHER" id="PTHR37937">
    <property type="entry name" value="CONJUGATIVE TRANSFER: DNA TRANSPORT"/>
    <property type="match status" value="1"/>
</dbReference>
<proteinExistence type="inferred from homology"/>
<evidence type="ECO:0000256" key="5">
    <source>
        <dbReference type="ARBA" id="ARBA00022989"/>
    </source>
</evidence>
<gene>
    <name evidence="8" type="ORF">MTY_2754</name>
</gene>
<dbReference type="InterPro" id="IPR051539">
    <property type="entry name" value="T4SS-coupling_protein"/>
</dbReference>
<dbReference type="Proteomes" id="UP000063718">
    <property type="component" value="Unassembled WGS sequence"/>
</dbReference>
<keyword evidence="6" id="KW-0472">Membrane</keyword>
<keyword evidence="3" id="KW-1003">Cell membrane</keyword>